<dbReference type="EMBL" id="BAABFB010000029">
    <property type="protein sequence ID" value="GAA4476859.1"/>
    <property type="molecule type" value="Genomic_DNA"/>
</dbReference>
<dbReference type="Proteomes" id="UP001501183">
    <property type="component" value="Unassembled WGS sequence"/>
</dbReference>
<organism evidence="1 2">
    <name type="scientific">Rhodococcus olei</name>
    <dbReference type="NCBI Taxonomy" id="2161675"/>
    <lineage>
        <taxon>Bacteria</taxon>
        <taxon>Bacillati</taxon>
        <taxon>Actinomycetota</taxon>
        <taxon>Actinomycetes</taxon>
        <taxon>Mycobacteriales</taxon>
        <taxon>Nocardiaceae</taxon>
        <taxon>Rhodococcus</taxon>
    </lineage>
</organism>
<accession>A0ABP8P0F4</accession>
<sequence length="70" mass="7532">MAPNRPILGPVVVGAEGPRRVADGPTGRRPPIVERPTDERAIGYRFGPRGRGLCPVLANSCNFVINRAHC</sequence>
<evidence type="ECO:0000313" key="2">
    <source>
        <dbReference type="Proteomes" id="UP001501183"/>
    </source>
</evidence>
<gene>
    <name evidence="1" type="ORF">GCM10023094_17770</name>
</gene>
<reference evidence="2" key="1">
    <citation type="journal article" date="2019" name="Int. J. Syst. Evol. Microbiol.">
        <title>The Global Catalogue of Microorganisms (GCM) 10K type strain sequencing project: providing services to taxonomists for standard genome sequencing and annotation.</title>
        <authorList>
            <consortium name="The Broad Institute Genomics Platform"/>
            <consortium name="The Broad Institute Genome Sequencing Center for Infectious Disease"/>
            <person name="Wu L."/>
            <person name="Ma J."/>
        </authorList>
    </citation>
    <scope>NUCLEOTIDE SEQUENCE [LARGE SCALE GENOMIC DNA]</scope>
    <source>
        <strain evidence="2">JCM 32206</strain>
    </source>
</reference>
<evidence type="ECO:0000313" key="1">
    <source>
        <dbReference type="EMBL" id="GAA4476859.1"/>
    </source>
</evidence>
<keyword evidence="2" id="KW-1185">Reference proteome</keyword>
<name>A0ABP8P0F4_9NOCA</name>
<comment type="caution">
    <text evidence="1">The sequence shown here is derived from an EMBL/GenBank/DDBJ whole genome shotgun (WGS) entry which is preliminary data.</text>
</comment>
<protein>
    <submittedName>
        <fullName evidence="1">Uncharacterized protein</fullName>
    </submittedName>
</protein>
<proteinExistence type="predicted"/>